<evidence type="ECO:0000313" key="2">
    <source>
        <dbReference type="Proteomes" id="UP000624244"/>
    </source>
</evidence>
<proteinExistence type="predicted"/>
<protein>
    <submittedName>
        <fullName evidence="1">Uncharacterized protein</fullName>
    </submittedName>
</protein>
<dbReference type="EMBL" id="WNKQ01000016">
    <property type="protein sequence ID" value="KAF5846456.1"/>
    <property type="molecule type" value="Genomic_DNA"/>
</dbReference>
<organism evidence="1 2">
    <name type="scientific">Cochliobolus sativus</name>
    <name type="common">Common root rot and spot blotch fungus</name>
    <name type="synonym">Bipolaris sorokiniana</name>
    <dbReference type="NCBI Taxonomy" id="45130"/>
    <lineage>
        <taxon>Eukaryota</taxon>
        <taxon>Fungi</taxon>
        <taxon>Dikarya</taxon>
        <taxon>Ascomycota</taxon>
        <taxon>Pezizomycotina</taxon>
        <taxon>Dothideomycetes</taxon>
        <taxon>Pleosporomycetidae</taxon>
        <taxon>Pleosporales</taxon>
        <taxon>Pleosporineae</taxon>
        <taxon>Pleosporaceae</taxon>
        <taxon>Bipolaris</taxon>
    </lineage>
</organism>
<dbReference type="GO" id="GO:0005739">
    <property type="term" value="C:mitochondrion"/>
    <property type="evidence" value="ECO:0007669"/>
    <property type="project" value="TreeGrafter"/>
</dbReference>
<comment type="caution">
    <text evidence="1">The sequence shown here is derived from an EMBL/GenBank/DDBJ whole genome shotgun (WGS) entry which is preliminary data.</text>
</comment>
<accession>A0A8H5ZBT9</accession>
<reference evidence="1" key="1">
    <citation type="submission" date="2019-11" db="EMBL/GenBank/DDBJ databases">
        <title>Bipolaris sorokiniana Genome sequencing.</title>
        <authorList>
            <person name="Wang H."/>
        </authorList>
    </citation>
    <scope>NUCLEOTIDE SEQUENCE</scope>
</reference>
<dbReference type="InterPro" id="IPR051035">
    <property type="entry name" value="Mito_inheritance_9"/>
</dbReference>
<dbReference type="PANTHER" id="PTHR36091:SF1">
    <property type="entry name" value="ALTERED INHERITANCE OF MITOCHONDRIA PROTEIN 9, MITOCHONDRIAL"/>
    <property type="match status" value="1"/>
</dbReference>
<dbReference type="Proteomes" id="UP000624244">
    <property type="component" value="Unassembled WGS sequence"/>
</dbReference>
<dbReference type="PANTHER" id="PTHR36091">
    <property type="entry name" value="ALTERED INHERITANCE OF MITOCHONDRIA PROTEIN 9, MITOCHONDRIAL"/>
    <property type="match status" value="1"/>
</dbReference>
<gene>
    <name evidence="1" type="ORF">GGP41_003881</name>
</gene>
<sequence>MAKIYSTLTTRGRFVSNEKQEMSQRHVCFNVNELALRAAEVVGAKICVNIAKYRDSMYNKSMLLTMNDDSRVVAKVPNPNASLPYWTTASEVVTIDFQAFGFCILLTYRYQVRNILDIPVPKVLA</sequence>
<name>A0A8H5ZBT9_COCSA</name>
<dbReference type="AlphaFoldDB" id="A0A8H5ZBT9"/>
<evidence type="ECO:0000313" key="1">
    <source>
        <dbReference type="EMBL" id="KAF5846456.1"/>
    </source>
</evidence>